<evidence type="ECO:0000313" key="1">
    <source>
        <dbReference type="EMBL" id="MCB8881697.1"/>
    </source>
</evidence>
<gene>
    <name evidence="1" type="ORF">ACELLULO517_15725</name>
</gene>
<sequence>MKTPSRLRNNRSRRSVRVKVRRSNRNIYILLDQARRLLDTVIGGRLGFTLKKHQTNDLFDKKGYLRFVFPSKALAIQFQDAVEEFCSSAVSTMRYKLRSI</sequence>
<organism evidence="1 2">
    <name type="scientific">Acidisoma cellulosilyticum</name>
    <dbReference type="NCBI Taxonomy" id="2802395"/>
    <lineage>
        <taxon>Bacteria</taxon>
        <taxon>Pseudomonadati</taxon>
        <taxon>Pseudomonadota</taxon>
        <taxon>Alphaproteobacteria</taxon>
        <taxon>Acetobacterales</taxon>
        <taxon>Acidocellaceae</taxon>
        <taxon>Acidisoma</taxon>
    </lineage>
</organism>
<protein>
    <submittedName>
        <fullName evidence="1">Uncharacterized protein</fullName>
    </submittedName>
</protein>
<dbReference type="RefSeq" id="WP_227308362.1">
    <property type="nucleotide sequence ID" value="NZ_JAESVA010000005.1"/>
</dbReference>
<name>A0A963Z4C9_9PROT</name>
<accession>A0A963Z4C9</accession>
<dbReference type="AlphaFoldDB" id="A0A963Z4C9"/>
<keyword evidence="2" id="KW-1185">Reference proteome</keyword>
<dbReference type="EMBL" id="JAESVA010000005">
    <property type="protein sequence ID" value="MCB8881697.1"/>
    <property type="molecule type" value="Genomic_DNA"/>
</dbReference>
<evidence type="ECO:0000313" key="2">
    <source>
        <dbReference type="Proteomes" id="UP000721844"/>
    </source>
</evidence>
<proteinExistence type="predicted"/>
<dbReference type="Proteomes" id="UP000721844">
    <property type="component" value="Unassembled WGS sequence"/>
</dbReference>
<comment type="caution">
    <text evidence="1">The sequence shown here is derived from an EMBL/GenBank/DDBJ whole genome shotgun (WGS) entry which is preliminary data.</text>
</comment>
<reference evidence="1 2" key="1">
    <citation type="journal article" date="2021" name="Microorganisms">
        <title>Acidisoma silvae sp. nov. and Acidisomacellulosilytica sp. nov., Two Acidophilic Bacteria Isolated from Decaying Wood, Hydrolyzing Cellulose and Producing Poly-3-hydroxybutyrate.</title>
        <authorList>
            <person name="Mieszkin S."/>
            <person name="Pouder E."/>
            <person name="Uroz S."/>
            <person name="Simon-Colin C."/>
            <person name="Alain K."/>
        </authorList>
    </citation>
    <scope>NUCLEOTIDE SEQUENCE [LARGE SCALE GENOMIC DNA]</scope>
    <source>
        <strain evidence="1 2">HW T5.17</strain>
    </source>
</reference>